<dbReference type="NCBIfam" id="TIGR00274">
    <property type="entry name" value="N-acetylmuramic acid 6-phosphate etherase"/>
    <property type="match status" value="1"/>
</dbReference>
<dbReference type="Proteomes" id="UP001500621">
    <property type="component" value="Unassembled WGS sequence"/>
</dbReference>
<comment type="catalytic activity">
    <reaction evidence="3">
        <text>N-acetyl-D-muramate 6-phosphate + H2O = N-acetyl-D-glucosamine 6-phosphate + (R)-lactate</text>
        <dbReference type="Rhea" id="RHEA:26410"/>
        <dbReference type="ChEBI" id="CHEBI:15377"/>
        <dbReference type="ChEBI" id="CHEBI:16004"/>
        <dbReference type="ChEBI" id="CHEBI:57513"/>
        <dbReference type="ChEBI" id="CHEBI:58722"/>
        <dbReference type="EC" id="4.2.1.126"/>
    </reaction>
</comment>
<dbReference type="InterPro" id="IPR046348">
    <property type="entry name" value="SIS_dom_sf"/>
</dbReference>
<dbReference type="Gene3D" id="3.40.50.10490">
    <property type="entry name" value="Glucose-6-phosphate isomerase like protein, domain 1"/>
    <property type="match status" value="1"/>
</dbReference>
<dbReference type="EC" id="4.2.1.126" evidence="3"/>
<evidence type="ECO:0000313" key="6">
    <source>
        <dbReference type="Proteomes" id="UP001500621"/>
    </source>
</evidence>
<dbReference type="SUPFAM" id="SSF53067">
    <property type="entry name" value="Actin-like ATPase domain"/>
    <property type="match status" value="2"/>
</dbReference>
<keyword evidence="1 3" id="KW-0456">Lyase</keyword>
<feature type="active site" description="Proton donor" evidence="3">
    <location>
        <position position="416"/>
    </location>
</feature>
<dbReference type="NCBIfam" id="NF003915">
    <property type="entry name" value="PRK05441.1"/>
    <property type="match status" value="1"/>
</dbReference>
<keyword evidence="6" id="KW-1185">Reference proteome</keyword>
<dbReference type="CDD" id="cd24082">
    <property type="entry name" value="ASKHA_NBD_GspK-like"/>
    <property type="match status" value="1"/>
</dbReference>
<evidence type="ECO:0000256" key="1">
    <source>
        <dbReference type="ARBA" id="ARBA00023239"/>
    </source>
</evidence>
<dbReference type="InterPro" id="IPR002731">
    <property type="entry name" value="ATPase_BadF"/>
</dbReference>
<evidence type="ECO:0000259" key="4">
    <source>
        <dbReference type="PROSITE" id="PS51464"/>
    </source>
</evidence>
<comment type="pathway">
    <text evidence="3">Amino-sugar metabolism; N-acetylmuramate degradation.</text>
</comment>
<dbReference type="PROSITE" id="PS51464">
    <property type="entry name" value="SIS"/>
    <property type="match status" value="1"/>
</dbReference>
<reference evidence="6" key="1">
    <citation type="journal article" date="2019" name="Int. J. Syst. Evol. Microbiol.">
        <title>The Global Catalogue of Microorganisms (GCM) 10K type strain sequencing project: providing services to taxonomists for standard genome sequencing and annotation.</title>
        <authorList>
            <consortium name="The Broad Institute Genomics Platform"/>
            <consortium name="The Broad Institute Genome Sequencing Center for Infectious Disease"/>
            <person name="Wu L."/>
            <person name="Ma J."/>
        </authorList>
    </citation>
    <scope>NUCLEOTIDE SEQUENCE [LARGE SCALE GENOMIC DNA]</scope>
    <source>
        <strain evidence="6">JCM 18127</strain>
    </source>
</reference>
<dbReference type="Gene3D" id="1.10.8.1080">
    <property type="match status" value="1"/>
</dbReference>
<dbReference type="EMBL" id="BAABIM010000005">
    <property type="protein sequence ID" value="GAA4697861.1"/>
    <property type="molecule type" value="Genomic_DNA"/>
</dbReference>
<feature type="active site" evidence="3">
    <location>
        <position position="447"/>
    </location>
</feature>
<dbReference type="SUPFAM" id="SSF53697">
    <property type="entry name" value="SIS domain"/>
    <property type="match status" value="1"/>
</dbReference>
<dbReference type="PANTHER" id="PTHR10088">
    <property type="entry name" value="GLUCOKINASE REGULATORY PROTEIN"/>
    <property type="match status" value="1"/>
</dbReference>
<protein>
    <recommendedName>
        <fullName evidence="3">N-acetylmuramic acid 6-phosphate etherase</fullName>
        <shortName evidence="3">MurNAc-6-P etherase</shortName>
        <ecNumber evidence="3">4.2.1.126</ecNumber>
    </recommendedName>
    <alternativeName>
        <fullName evidence="3">N-acetylmuramic acid 6-phosphate hydrolase</fullName>
    </alternativeName>
    <alternativeName>
        <fullName evidence="3">N-acetylmuramic acid 6-phosphate lyase</fullName>
    </alternativeName>
</protein>
<sequence>MTNQIESSALAVGVDLGKTGCRAVAAGREMVAGPGSPGLAEPGGARAAAAAVGAVLDRLLVALDHHSRAPLSVCVGAAGAEAAPAATAQLAELLGAATPGARIAVTSDAVTAHAGALAGEPGTVLAVGTGSVALGLDAAGRATRTDGWGPWLGDDGSGAWIGREALRAVLRARERRGAETALTAAATARFGDLPDLPATLAASGEQARTTAAFVPEVLACAAAGDEVAGEVLRRAVTCWVELALPAVRGTGTGELVLTGGLAQAPALVDAFGDALAARAGDSEVVLRAAVGGSHDGALLLAARRDLPHEPAVLRQPPLGPAPTVVQADRTDQAHQVDALATEQVRPDLADLDAREPSEVVRLLLDAEATVPAALAAARTALVAAVELATEALTGGGRIVYVGAGTPGRLAALDAAECPPTFGIDPATVVALCAGGEAAAREAVEGAEDDAAAGADDVAGLDVGPRDLVVGITASGRTPYVLAALAEAARRGARTVAVVNNPGSAAAAAAQVAVELLTGPEVLGGSTRLKAGTAQKIALNALSTAAMVGAGHTYGAWMVDVLASNEKLRRRAARILREATGADDQRARAALEQSGWRTKTALVALLAGLPADRAQALLERHGGRARRALHEHEQAAGAAR</sequence>
<evidence type="ECO:0000256" key="2">
    <source>
        <dbReference type="ARBA" id="ARBA00023277"/>
    </source>
</evidence>
<dbReference type="InterPro" id="IPR005488">
    <property type="entry name" value="Etherase_MurQ"/>
</dbReference>
<accession>A0ABP8WYU9</accession>
<comment type="subunit">
    <text evidence="3">Homodimer.</text>
</comment>
<dbReference type="NCBIfam" id="NF009222">
    <property type="entry name" value="PRK12570.1"/>
    <property type="match status" value="1"/>
</dbReference>
<organism evidence="5 6">
    <name type="scientific">Nocardioides nanhaiensis</name>
    <dbReference type="NCBI Taxonomy" id="1476871"/>
    <lineage>
        <taxon>Bacteria</taxon>
        <taxon>Bacillati</taxon>
        <taxon>Actinomycetota</taxon>
        <taxon>Actinomycetes</taxon>
        <taxon>Propionibacteriales</taxon>
        <taxon>Nocardioidaceae</taxon>
        <taxon>Nocardioides</taxon>
    </lineage>
</organism>
<evidence type="ECO:0000256" key="3">
    <source>
        <dbReference type="HAMAP-Rule" id="MF_00068"/>
    </source>
</evidence>
<dbReference type="InterPro" id="IPR043129">
    <property type="entry name" value="ATPase_NBD"/>
</dbReference>
<dbReference type="Pfam" id="PF22645">
    <property type="entry name" value="GKRP_SIS_N"/>
    <property type="match status" value="1"/>
</dbReference>
<dbReference type="RefSeq" id="WP_345271709.1">
    <property type="nucleotide sequence ID" value="NZ_BAABIM010000005.1"/>
</dbReference>
<proteinExistence type="inferred from homology"/>
<evidence type="ECO:0000313" key="5">
    <source>
        <dbReference type="EMBL" id="GAA4697861.1"/>
    </source>
</evidence>
<comment type="miscellaneous">
    <text evidence="3">A lyase-type mechanism (elimination/hydration) is suggested for the cleavage of the lactyl ether bond of MurNAc 6-phosphate, with the formation of an alpha,beta-unsaturated aldehyde intermediate with (E)-stereochemistry, followed by the syn addition of water to give product.</text>
</comment>
<comment type="function">
    <text evidence="3">Specifically catalyzes the cleavage of the D-lactyl ether substituent of MurNAc 6-phosphate, producing GlcNAc 6-phosphate and D-lactate.</text>
</comment>
<dbReference type="HAMAP" id="MF_00068">
    <property type="entry name" value="MurQ"/>
    <property type="match status" value="1"/>
</dbReference>
<dbReference type="Pfam" id="PF01869">
    <property type="entry name" value="BcrAD_BadFG"/>
    <property type="match status" value="1"/>
</dbReference>
<comment type="caution">
    <text evidence="5">The sequence shown here is derived from an EMBL/GenBank/DDBJ whole genome shotgun (WGS) entry which is preliminary data.</text>
</comment>
<dbReference type="PANTHER" id="PTHR10088:SF4">
    <property type="entry name" value="GLUCOKINASE REGULATORY PROTEIN"/>
    <property type="match status" value="1"/>
</dbReference>
<dbReference type="InterPro" id="IPR001347">
    <property type="entry name" value="SIS_dom"/>
</dbReference>
<keyword evidence="2 3" id="KW-0119">Carbohydrate metabolism</keyword>
<name>A0ABP8WYU9_9ACTN</name>
<gene>
    <name evidence="3" type="primary">murQ</name>
    <name evidence="5" type="ORF">GCM10023226_40420</name>
</gene>
<dbReference type="InterPro" id="IPR040190">
    <property type="entry name" value="MURQ/GCKR"/>
</dbReference>
<comment type="similarity">
    <text evidence="3">Belongs to the GCKR-like family. MurNAc-6-P etherase subfamily.</text>
</comment>
<dbReference type="Gene3D" id="3.30.420.40">
    <property type="match status" value="2"/>
</dbReference>
<feature type="domain" description="SIS" evidence="4">
    <location>
        <begin position="388"/>
        <end position="551"/>
    </location>
</feature>